<feature type="signal peptide" evidence="2">
    <location>
        <begin position="1"/>
        <end position="30"/>
    </location>
</feature>
<feature type="region of interest" description="Disordered" evidence="1">
    <location>
        <begin position="461"/>
        <end position="480"/>
    </location>
</feature>
<dbReference type="Proteomes" id="UP000095280">
    <property type="component" value="Unplaced"/>
</dbReference>
<dbReference type="WBParaSite" id="maker-unitig_30512-snap-gene-0.2-mRNA-1">
    <property type="protein sequence ID" value="maker-unitig_30512-snap-gene-0.2-mRNA-1"/>
    <property type="gene ID" value="maker-unitig_30512-snap-gene-0.2"/>
</dbReference>
<keyword evidence="3" id="KW-1185">Reference proteome</keyword>
<protein>
    <submittedName>
        <fullName evidence="4">DEP domain-containing protein</fullName>
    </submittedName>
</protein>
<evidence type="ECO:0000256" key="1">
    <source>
        <dbReference type="SAM" id="MobiDB-lite"/>
    </source>
</evidence>
<keyword evidence="2" id="KW-0732">Signal</keyword>
<evidence type="ECO:0000256" key="2">
    <source>
        <dbReference type="SAM" id="SignalP"/>
    </source>
</evidence>
<dbReference type="AlphaFoldDB" id="A0A1I8FE94"/>
<reference evidence="4" key="1">
    <citation type="submission" date="2016-11" db="UniProtKB">
        <authorList>
            <consortium name="WormBaseParasite"/>
        </authorList>
    </citation>
    <scope>IDENTIFICATION</scope>
</reference>
<name>A0A1I8FE94_9PLAT</name>
<organism evidence="3 4">
    <name type="scientific">Macrostomum lignano</name>
    <dbReference type="NCBI Taxonomy" id="282301"/>
    <lineage>
        <taxon>Eukaryota</taxon>
        <taxon>Metazoa</taxon>
        <taxon>Spiralia</taxon>
        <taxon>Lophotrochozoa</taxon>
        <taxon>Platyhelminthes</taxon>
        <taxon>Rhabditophora</taxon>
        <taxon>Macrostomorpha</taxon>
        <taxon>Macrostomida</taxon>
        <taxon>Macrostomidae</taxon>
        <taxon>Macrostomum</taxon>
    </lineage>
</organism>
<feature type="compositionally biased region" description="Basic and acidic residues" evidence="1">
    <location>
        <begin position="463"/>
        <end position="472"/>
    </location>
</feature>
<feature type="region of interest" description="Disordered" evidence="1">
    <location>
        <begin position="274"/>
        <end position="326"/>
    </location>
</feature>
<evidence type="ECO:0000313" key="4">
    <source>
        <dbReference type="WBParaSite" id="maker-unitig_30512-snap-gene-0.2-mRNA-1"/>
    </source>
</evidence>
<feature type="chain" id="PRO_5009318630" evidence="2">
    <location>
        <begin position="31"/>
        <end position="480"/>
    </location>
</feature>
<accession>A0A1I8FE94</accession>
<sequence length="480" mass="50725">VQGRIFALAAVFVAASVWTLLLSLCHLAAGSAAGREAADRPALDSRRLWKFLSHAPRNLCSNSANFAHRWLARYCGGGGGGAVWRSALVHAGLLNGHRICQTDAIPRPSFRVGHHTSAKAVEELVMACRRGQAGPGVPGASARAGSGGGSGREAAGRAAVQLTCRAEPSSIGGGAPLAGSADDRGRKYGKPAIPTCDDNLSLARPAGRNFFGDNRRAAIEQADLQTAWASRLLHEGDSAMTRALTTQLAASIERNLHEPVRTLGVFVRPTADPLRSANRQSTDINRGGGRSKVSKGELDSRNVGRGLAPSPKESRASPAAQAAELRPGHLAAATEKRLLLPVEPRILRVELDDGIPREVSGRTLATTVWPRKRAVAACAQPGCCGWETGLTACTLSHSAWCNCSMPVQTRQSKGALRSAACKVQGRLHRVPTHRRRRIRSCCVATTPKASCSATLAAQRQHAAKPDLRELGKSVESWSGS</sequence>
<evidence type="ECO:0000313" key="3">
    <source>
        <dbReference type="Proteomes" id="UP000095280"/>
    </source>
</evidence>
<proteinExistence type="predicted"/>